<dbReference type="InterPro" id="IPR044068">
    <property type="entry name" value="CB"/>
</dbReference>
<evidence type="ECO:0000259" key="7">
    <source>
        <dbReference type="PROSITE" id="PS51900"/>
    </source>
</evidence>
<dbReference type="SUPFAM" id="SSF56349">
    <property type="entry name" value="DNA breaking-rejoining enzymes"/>
    <property type="match status" value="1"/>
</dbReference>
<protein>
    <recommendedName>
        <fullName evidence="10">Tyr recombinase domain-containing protein</fullName>
    </recommendedName>
</protein>
<feature type="domain" description="Core-binding (CB)" evidence="7">
    <location>
        <begin position="245"/>
        <end position="354"/>
    </location>
</feature>
<dbReference type="PROSITE" id="PS51900">
    <property type="entry name" value="CB"/>
    <property type="match status" value="1"/>
</dbReference>
<dbReference type="AlphaFoldDB" id="A0A916Z8J7"/>
<dbReference type="Proteomes" id="UP000612349">
    <property type="component" value="Unassembled WGS sequence"/>
</dbReference>
<name>A0A916Z8J7_9SPHN</name>
<evidence type="ECO:0000256" key="5">
    <source>
        <dbReference type="PROSITE-ProRule" id="PRU01248"/>
    </source>
</evidence>
<evidence type="ECO:0000256" key="4">
    <source>
        <dbReference type="ARBA" id="ARBA00023172"/>
    </source>
</evidence>
<dbReference type="EMBL" id="BMIP01000008">
    <property type="protein sequence ID" value="GGD79774.1"/>
    <property type="molecule type" value="Genomic_DNA"/>
</dbReference>
<organism evidence="8 9">
    <name type="scientific">Croceicoccus mobilis</name>
    <dbReference type="NCBI Taxonomy" id="1703339"/>
    <lineage>
        <taxon>Bacteria</taxon>
        <taxon>Pseudomonadati</taxon>
        <taxon>Pseudomonadota</taxon>
        <taxon>Alphaproteobacteria</taxon>
        <taxon>Sphingomonadales</taxon>
        <taxon>Erythrobacteraceae</taxon>
        <taxon>Croceicoccus</taxon>
    </lineage>
</organism>
<dbReference type="Pfam" id="PF00589">
    <property type="entry name" value="Phage_integrase"/>
    <property type="match status" value="1"/>
</dbReference>
<dbReference type="InterPro" id="IPR013762">
    <property type="entry name" value="Integrase-like_cat_sf"/>
</dbReference>
<evidence type="ECO:0000256" key="3">
    <source>
        <dbReference type="ARBA" id="ARBA00023125"/>
    </source>
</evidence>
<dbReference type="Gene3D" id="1.10.150.130">
    <property type="match status" value="1"/>
</dbReference>
<reference evidence="8" key="2">
    <citation type="submission" date="2020-09" db="EMBL/GenBank/DDBJ databases">
        <authorList>
            <person name="Sun Q."/>
            <person name="Zhou Y."/>
        </authorList>
    </citation>
    <scope>NUCLEOTIDE SEQUENCE</scope>
    <source>
        <strain evidence="8">CGMCC 1.15360</strain>
    </source>
</reference>
<keyword evidence="2" id="KW-0229">DNA integration</keyword>
<dbReference type="GO" id="GO:0015074">
    <property type="term" value="P:DNA integration"/>
    <property type="evidence" value="ECO:0007669"/>
    <property type="project" value="UniProtKB-KW"/>
</dbReference>
<evidence type="ECO:0000259" key="6">
    <source>
        <dbReference type="PROSITE" id="PS51898"/>
    </source>
</evidence>
<keyword evidence="9" id="KW-1185">Reference proteome</keyword>
<dbReference type="InterPro" id="IPR050090">
    <property type="entry name" value="Tyrosine_recombinase_XerCD"/>
</dbReference>
<feature type="domain" description="Tyr recombinase" evidence="6">
    <location>
        <begin position="375"/>
        <end position="568"/>
    </location>
</feature>
<dbReference type="GO" id="GO:0006310">
    <property type="term" value="P:DNA recombination"/>
    <property type="evidence" value="ECO:0007669"/>
    <property type="project" value="UniProtKB-KW"/>
</dbReference>
<comment type="caution">
    <text evidence="8">The sequence shown here is derived from an EMBL/GenBank/DDBJ whole genome shotgun (WGS) entry which is preliminary data.</text>
</comment>
<dbReference type="PROSITE" id="PS51898">
    <property type="entry name" value="TYR_RECOMBINASE"/>
    <property type="match status" value="1"/>
</dbReference>
<dbReference type="InterPro" id="IPR002104">
    <property type="entry name" value="Integrase_catalytic"/>
</dbReference>
<evidence type="ECO:0000313" key="8">
    <source>
        <dbReference type="EMBL" id="GGD79774.1"/>
    </source>
</evidence>
<evidence type="ECO:0000256" key="2">
    <source>
        <dbReference type="ARBA" id="ARBA00022908"/>
    </source>
</evidence>
<proteinExistence type="inferred from homology"/>
<evidence type="ECO:0000256" key="1">
    <source>
        <dbReference type="ARBA" id="ARBA00008857"/>
    </source>
</evidence>
<dbReference type="InterPro" id="IPR010998">
    <property type="entry name" value="Integrase_recombinase_N"/>
</dbReference>
<gene>
    <name evidence="8" type="ORF">GCM10010990_32140</name>
</gene>
<dbReference type="Pfam" id="PF20172">
    <property type="entry name" value="DUF6538"/>
    <property type="match status" value="1"/>
</dbReference>
<dbReference type="InterPro" id="IPR046668">
    <property type="entry name" value="DUF6538"/>
</dbReference>
<dbReference type="PANTHER" id="PTHR30349:SF41">
    <property type="entry name" value="INTEGRASE_RECOMBINASE PROTEIN MJ0367-RELATED"/>
    <property type="match status" value="1"/>
</dbReference>
<sequence length="568" mass="64267">MKCKGFSRQTVTLGCDNMDDEMGKVRWLEQRKTNGVWYIRVPVPKHLIPLAGTRAKRKSLETKDQKAALKAYRKALGEIEGEFERLEARLAGSTRIERVRLTGDLDALTKADLEELVRQWWERREAARSFDDSFLPTSQEISDLREIDRQSTPDSVARMVDRLLVEAGVRSAPVKMGKFTTSVEYPLVDRSSQIYRRLIDIVDRGLRIEEQLLLDEAEGKRRAAYDPLFNPSGDKMGQAGSSAPKTLEHLIAAFQAERELQHGKESTERKYDLLFRTLREVWGPDMAVRDIDRAKVIAIRKTLEALPPNSMKRFPKLSVLKAVEHARGTNLAGLAPNTVNSYLQNLLAMLRWAEGQNWGVKLYLRDLAPARRANVKRRGFTPDELTLLFDALHSFKETNPTKFWVPALALYSGARAGELCQLQKADVRGVEEIPFIDFSVFNPDTGLRVDDKNLKTDASERQLPLHSELLASGFLEFVENTDTDRLFPDLLPGSKDDYAHNFSKWFGRFKKGVGLHQPSLVFHSFRHGFRDACREVGISEDLAMALGGWATRNVASGYGSKGARRIPA</sequence>
<evidence type="ECO:0000313" key="9">
    <source>
        <dbReference type="Proteomes" id="UP000612349"/>
    </source>
</evidence>
<evidence type="ECO:0008006" key="10">
    <source>
        <dbReference type="Google" id="ProtNLM"/>
    </source>
</evidence>
<dbReference type="PANTHER" id="PTHR30349">
    <property type="entry name" value="PHAGE INTEGRASE-RELATED"/>
    <property type="match status" value="1"/>
</dbReference>
<dbReference type="GO" id="GO:0003677">
    <property type="term" value="F:DNA binding"/>
    <property type="evidence" value="ECO:0007669"/>
    <property type="project" value="UniProtKB-UniRule"/>
</dbReference>
<comment type="similarity">
    <text evidence="1">Belongs to the 'phage' integrase family.</text>
</comment>
<accession>A0A916Z8J7</accession>
<dbReference type="InterPro" id="IPR011010">
    <property type="entry name" value="DNA_brk_join_enz"/>
</dbReference>
<keyword evidence="3 5" id="KW-0238">DNA-binding</keyword>
<dbReference type="CDD" id="cd01184">
    <property type="entry name" value="INT_C_like_1"/>
    <property type="match status" value="1"/>
</dbReference>
<dbReference type="Gene3D" id="1.10.443.10">
    <property type="entry name" value="Intergrase catalytic core"/>
    <property type="match status" value="1"/>
</dbReference>
<keyword evidence="4" id="KW-0233">DNA recombination</keyword>
<reference evidence="8" key="1">
    <citation type="journal article" date="2014" name="Int. J. Syst. Evol. Microbiol.">
        <title>Complete genome sequence of Corynebacterium casei LMG S-19264T (=DSM 44701T), isolated from a smear-ripened cheese.</title>
        <authorList>
            <consortium name="US DOE Joint Genome Institute (JGI-PGF)"/>
            <person name="Walter F."/>
            <person name="Albersmeier A."/>
            <person name="Kalinowski J."/>
            <person name="Ruckert C."/>
        </authorList>
    </citation>
    <scope>NUCLEOTIDE SEQUENCE</scope>
    <source>
        <strain evidence="8">CGMCC 1.15360</strain>
    </source>
</reference>